<protein>
    <submittedName>
        <fullName evidence="2">Uncharacterized protein</fullName>
    </submittedName>
</protein>
<evidence type="ECO:0000256" key="1">
    <source>
        <dbReference type="SAM" id="Phobius"/>
    </source>
</evidence>
<dbReference type="Proteomes" id="UP000238493">
    <property type="component" value="Unassembled WGS sequence"/>
</dbReference>
<comment type="caution">
    <text evidence="2">The sequence shown here is derived from an EMBL/GenBank/DDBJ whole genome shotgun (WGS) entry which is preliminary data.</text>
</comment>
<feature type="transmembrane region" description="Helical" evidence="1">
    <location>
        <begin position="41"/>
        <end position="61"/>
    </location>
</feature>
<sequence>MSVLSAIFIAQLLDPIRVVLSFVATFWAIRSAPSGKRFTPLSLAIIGVTAVMSFLLSMMAAEANANMAATSFVIGLCSTGVLVGVSARVLSKLFRL</sequence>
<gene>
    <name evidence="2" type="ORF">C3731_20705</name>
</gene>
<name>A0A2S7IUV9_9HYPH</name>
<feature type="transmembrane region" description="Helical" evidence="1">
    <location>
        <begin position="6"/>
        <end position="29"/>
    </location>
</feature>
<keyword evidence="1" id="KW-0812">Transmembrane</keyword>
<dbReference type="EMBL" id="PTRC01000051">
    <property type="protein sequence ID" value="PQA71710.1"/>
    <property type="molecule type" value="Genomic_DNA"/>
</dbReference>
<evidence type="ECO:0000313" key="3">
    <source>
        <dbReference type="Proteomes" id="UP000238493"/>
    </source>
</evidence>
<feature type="transmembrane region" description="Helical" evidence="1">
    <location>
        <begin position="67"/>
        <end position="90"/>
    </location>
</feature>
<keyword evidence="3" id="KW-1185">Reference proteome</keyword>
<accession>A0A2S7IUV9</accession>
<organism evidence="2 3">
    <name type="scientific">Brucella oryzae</name>
    <dbReference type="NCBI Taxonomy" id="335286"/>
    <lineage>
        <taxon>Bacteria</taxon>
        <taxon>Pseudomonadati</taxon>
        <taxon>Pseudomonadota</taxon>
        <taxon>Alphaproteobacteria</taxon>
        <taxon>Hyphomicrobiales</taxon>
        <taxon>Brucellaceae</taxon>
        <taxon>Brucella/Ochrobactrum group</taxon>
        <taxon>Brucella</taxon>
    </lineage>
</organism>
<keyword evidence="1" id="KW-1133">Transmembrane helix</keyword>
<proteinExistence type="predicted"/>
<dbReference type="AlphaFoldDB" id="A0A2S7IUV9"/>
<reference evidence="2 3" key="1">
    <citation type="submission" date="2018-02" db="EMBL/GenBank/DDBJ databases">
        <title>Draft genome sequence of Ochrobactrum oryzae found in Brazil.</title>
        <authorList>
            <person name="Cerdeira L."/>
            <person name="Andrade F."/>
            <person name="Zacariotto T."/>
            <person name="Barbosa B."/>
            <person name="Santos S."/>
            <person name="Cassetari V."/>
            <person name="Lincopan N."/>
        </authorList>
    </citation>
    <scope>NUCLEOTIDE SEQUENCE [LARGE SCALE GENOMIC DNA]</scope>
    <source>
        <strain evidence="2 3">OA447</strain>
    </source>
</reference>
<keyword evidence="1" id="KW-0472">Membrane</keyword>
<dbReference type="RefSeq" id="WP_104757485.1">
    <property type="nucleotide sequence ID" value="NZ_PTRC01000051.1"/>
</dbReference>
<evidence type="ECO:0000313" key="2">
    <source>
        <dbReference type="EMBL" id="PQA71710.1"/>
    </source>
</evidence>